<evidence type="ECO:0000313" key="3">
    <source>
        <dbReference type="EMBL" id="MBB5998817.1"/>
    </source>
</evidence>
<keyword evidence="2" id="KW-0812">Transmembrane</keyword>
<evidence type="ECO:0000313" key="4">
    <source>
        <dbReference type="Proteomes" id="UP000578077"/>
    </source>
</evidence>
<dbReference type="EMBL" id="JACHLY010000001">
    <property type="protein sequence ID" value="MBB5998817.1"/>
    <property type="molecule type" value="Genomic_DNA"/>
</dbReference>
<feature type="transmembrane region" description="Helical" evidence="2">
    <location>
        <begin position="168"/>
        <end position="192"/>
    </location>
</feature>
<accession>A0A841E4N1</accession>
<gene>
    <name evidence="3" type="ORF">HNR25_002568</name>
</gene>
<sequence>MVATVGPALVSAALLSAAAVVLARLVLGGGGCSAAAEACPMPPLRGDFRDAALLVFGAATGTPVVWEPAPAPVPGPAGPVAFSLAAQVPYAPWTAVAVLLPVLPGLLMAYAVSRRARRTGVRRFRLLIPALAGYGLGLLGALLLLSALPENGGLTVHSLPAGPVALLGTVWAGASATAALALVAAVSTAPTARDGRGARRRRTDRRPAAAADRGPP</sequence>
<evidence type="ECO:0000256" key="2">
    <source>
        <dbReference type="SAM" id="Phobius"/>
    </source>
</evidence>
<dbReference type="RefSeq" id="WP_184635332.1">
    <property type="nucleotide sequence ID" value="NZ_BAABKT010000013.1"/>
</dbReference>
<reference evidence="3 4" key="1">
    <citation type="submission" date="2020-08" db="EMBL/GenBank/DDBJ databases">
        <title>Sequencing the genomes of 1000 actinobacteria strains.</title>
        <authorList>
            <person name="Klenk H.-P."/>
        </authorList>
    </citation>
    <scope>NUCLEOTIDE SEQUENCE [LARGE SCALE GENOMIC DNA]</scope>
    <source>
        <strain evidence="3 4">DSM 44593</strain>
    </source>
</reference>
<keyword evidence="2" id="KW-1133">Transmembrane helix</keyword>
<dbReference type="AlphaFoldDB" id="A0A841E4N1"/>
<protein>
    <submittedName>
        <fullName evidence="3">Uncharacterized protein</fullName>
    </submittedName>
</protein>
<feature type="transmembrane region" description="Helical" evidence="2">
    <location>
        <begin position="124"/>
        <end position="148"/>
    </location>
</feature>
<dbReference type="Proteomes" id="UP000578077">
    <property type="component" value="Unassembled WGS sequence"/>
</dbReference>
<comment type="caution">
    <text evidence="3">The sequence shown here is derived from an EMBL/GenBank/DDBJ whole genome shotgun (WGS) entry which is preliminary data.</text>
</comment>
<feature type="region of interest" description="Disordered" evidence="1">
    <location>
        <begin position="193"/>
        <end position="216"/>
    </location>
</feature>
<organism evidence="3 4">
    <name type="scientific">Streptomonospora salina</name>
    <dbReference type="NCBI Taxonomy" id="104205"/>
    <lineage>
        <taxon>Bacteria</taxon>
        <taxon>Bacillati</taxon>
        <taxon>Actinomycetota</taxon>
        <taxon>Actinomycetes</taxon>
        <taxon>Streptosporangiales</taxon>
        <taxon>Nocardiopsidaceae</taxon>
        <taxon>Streptomonospora</taxon>
    </lineage>
</organism>
<keyword evidence="2" id="KW-0472">Membrane</keyword>
<evidence type="ECO:0000256" key="1">
    <source>
        <dbReference type="SAM" id="MobiDB-lite"/>
    </source>
</evidence>
<keyword evidence="4" id="KW-1185">Reference proteome</keyword>
<proteinExistence type="predicted"/>
<name>A0A841E4N1_9ACTN</name>
<feature type="transmembrane region" description="Helical" evidence="2">
    <location>
        <begin position="90"/>
        <end position="112"/>
    </location>
</feature>